<sequence length="383" mass="43863">MPPAQTQSQNDLSNASEQTQLPFPPEVIELIFQHLSVFQLKQVRRTCRLWKTIVDGSVILLRKFCLNLPKGVILDQACEPACLLSVPHVFVSNARIISLEPWWPVLGENLGKLRIFNSKFSLPMLAGVLRRTPNLKELDLFYNQYPTNVDVSQFANFQLDRIEQLRLHDHQDKLIQLIRRVCPRPRNLECNADDMEQQIIEYLQTAQDSLERIMCEIGRNLPNLRNLHVELLSTSTSDATIWRPTFLATMPHLVYLSIDADFIENLRATFEGYQNPNLEEITLCGLNFEASEALGRYLRHSPHLQKLALQNTTILAESDLFANLPLSKLHTLTLINVLCCDEDECLVEKFENLRVLELNEIDMSEDLASAIIQLSPNLEEIPA</sequence>
<dbReference type="PANTHER" id="PTHR16134">
    <property type="entry name" value="F-BOX/TPR REPEAT PROTEIN POF3"/>
    <property type="match status" value="1"/>
</dbReference>
<dbReference type="InParanoid" id="B0WIU6"/>
<dbReference type="EMBL" id="DS231953">
    <property type="protein sequence ID" value="EDS28772.1"/>
    <property type="molecule type" value="Genomic_DNA"/>
</dbReference>
<keyword evidence="4" id="KW-1185">Reference proteome</keyword>
<dbReference type="PANTHER" id="PTHR16134:SF150">
    <property type="entry name" value="F-BOX_LRR-REPEAT PROTEIN 6-LIKE PROTEIN"/>
    <property type="match status" value="1"/>
</dbReference>
<evidence type="ECO:0000313" key="4">
    <source>
        <dbReference type="Proteomes" id="UP000002320"/>
    </source>
</evidence>
<reference evidence="2" key="1">
    <citation type="submission" date="2007-03" db="EMBL/GenBank/DDBJ databases">
        <title>Annotation of Culex pipiens quinquefasciatus.</title>
        <authorList>
            <consortium name="The Broad Institute Genome Sequencing Platform"/>
            <person name="Atkinson P.W."/>
            <person name="Hemingway J."/>
            <person name="Christensen B.M."/>
            <person name="Higgs S."/>
            <person name="Kodira C."/>
            <person name="Hannick L."/>
            <person name="Megy K."/>
            <person name="O'Leary S."/>
            <person name="Pearson M."/>
            <person name="Haas B.J."/>
            <person name="Mauceli E."/>
            <person name="Wortman J.R."/>
            <person name="Lee N.H."/>
            <person name="Guigo R."/>
            <person name="Stanke M."/>
            <person name="Alvarado L."/>
            <person name="Amedeo P."/>
            <person name="Antoine C.H."/>
            <person name="Arensburger P."/>
            <person name="Bidwell S.L."/>
            <person name="Crawford M."/>
            <person name="Camaro F."/>
            <person name="Devon K."/>
            <person name="Engels R."/>
            <person name="Hammond M."/>
            <person name="Howarth C."/>
            <person name="Koehrsen M."/>
            <person name="Lawson D."/>
            <person name="Montgomery P."/>
            <person name="Nene V."/>
            <person name="Nusbaum C."/>
            <person name="Puiu D."/>
            <person name="Romero-Severson J."/>
            <person name="Severson D.W."/>
            <person name="Shumway M."/>
            <person name="Sisk P."/>
            <person name="Stolte C."/>
            <person name="Zeng Q."/>
            <person name="Eisenstadt E."/>
            <person name="Fraser-Liggett C."/>
            <person name="Strausberg R."/>
            <person name="Galagan J."/>
            <person name="Birren B."/>
            <person name="Collins F.H."/>
        </authorList>
    </citation>
    <scope>NUCLEOTIDE SEQUENCE [LARGE SCALE GENOMIC DNA]</scope>
    <source>
        <strain evidence="2">JHB</strain>
    </source>
</reference>
<dbReference type="SUPFAM" id="SSF52047">
    <property type="entry name" value="RNI-like"/>
    <property type="match status" value="1"/>
</dbReference>
<dbReference type="STRING" id="7176.B0WIU6"/>
<dbReference type="InterPro" id="IPR032675">
    <property type="entry name" value="LRR_dom_sf"/>
</dbReference>
<dbReference type="CDD" id="cd09917">
    <property type="entry name" value="F-box_SF"/>
    <property type="match status" value="1"/>
</dbReference>
<gene>
    <name evidence="3" type="primary">6038981</name>
    <name evidence="2" type="ORF">CpipJ_CPIJ007460</name>
</gene>
<dbReference type="SMART" id="SM00256">
    <property type="entry name" value="FBOX"/>
    <property type="match status" value="1"/>
</dbReference>
<feature type="domain" description="F-box" evidence="1">
    <location>
        <begin position="17"/>
        <end position="64"/>
    </location>
</feature>
<protein>
    <recommendedName>
        <fullName evidence="1">F-box domain-containing protein</fullName>
    </recommendedName>
</protein>
<dbReference type="InterPro" id="IPR001810">
    <property type="entry name" value="F-box_dom"/>
</dbReference>
<dbReference type="InterPro" id="IPR036047">
    <property type="entry name" value="F-box-like_dom_sf"/>
</dbReference>
<dbReference type="EnsemblMetazoa" id="CPIJ007460-RA">
    <property type="protein sequence ID" value="CPIJ007460-PA"/>
    <property type="gene ID" value="CPIJ007460"/>
</dbReference>
<dbReference type="GO" id="GO:0019005">
    <property type="term" value="C:SCF ubiquitin ligase complex"/>
    <property type="evidence" value="ECO:0007669"/>
    <property type="project" value="TreeGrafter"/>
</dbReference>
<dbReference type="SUPFAM" id="SSF81383">
    <property type="entry name" value="F-box domain"/>
    <property type="match status" value="1"/>
</dbReference>
<evidence type="ECO:0000313" key="3">
    <source>
        <dbReference type="EnsemblMetazoa" id="CPIJ007460-PA"/>
    </source>
</evidence>
<dbReference type="Gene3D" id="3.80.10.10">
    <property type="entry name" value="Ribonuclease Inhibitor"/>
    <property type="match status" value="1"/>
</dbReference>
<reference evidence="3" key="2">
    <citation type="submission" date="2020-05" db="UniProtKB">
        <authorList>
            <consortium name="EnsemblMetazoa"/>
        </authorList>
    </citation>
    <scope>IDENTIFICATION</scope>
    <source>
        <strain evidence="3">JHB</strain>
    </source>
</reference>
<dbReference type="GO" id="GO:0031146">
    <property type="term" value="P:SCF-dependent proteasomal ubiquitin-dependent protein catabolic process"/>
    <property type="evidence" value="ECO:0007669"/>
    <property type="project" value="TreeGrafter"/>
</dbReference>
<dbReference type="KEGG" id="cqu:CpipJ_CPIJ007460"/>
<proteinExistence type="predicted"/>
<dbReference type="HOGENOM" id="CLU_030454_0_0_1"/>
<name>B0WIU6_CULQU</name>
<dbReference type="Gene3D" id="1.20.1280.50">
    <property type="match status" value="1"/>
</dbReference>
<dbReference type="VEuPathDB" id="VectorBase:CQUJHB013648"/>
<dbReference type="VEuPathDB" id="VectorBase:CPIJ007460"/>
<dbReference type="AlphaFoldDB" id="B0WIU6"/>
<dbReference type="Proteomes" id="UP000002320">
    <property type="component" value="Unassembled WGS sequence"/>
</dbReference>
<dbReference type="Pfam" id="PF12937">
    <property type="entry name" value="F-box-like"/>
    <property type="match status" value="1"/>
</dbReference>
<evidence type="ECO:0000313" key="2">
    <source>
        <dbReference type="EMBL" id="EDS28772.1"/>
    </source>
</evidence>
<evidence type="ECO:0000259" key="1">
    <source>
        <dbReference type="PROSITE" id="PS50181"/>
    </source>
</evidence>
<organism>
    <name type="scientific">Culex quinquefasciatus</name>
    <name type="common">Southern house mosquito</name>
    <name type="synonym">Culex pungens</name>
    <dbReference type="NCBI Taxonomy" id="7176"/>
    <lineage>
        <taxon>Eukaryota</taxon>
        <taxon>Metazoa</taxon>
        <taxon>Ecdysozoa</taxon>
        <taxon>Arthropoda</taxon>
        <taxon>Hexapoda</taxon>
        <taxon>Insecta</taxon>
        <taxon>Pterygota</taxon>
        <taxon>Neoptera</taxon>
        <taxon>Endopterygota</taxon>
        <taxon>Diptera</taxon>
        <taxon>Nematocera</taxon>
        <taxon>Culicoidea</taxon>
        <taxon>Culicidae</taxon>
        <taxon>Culicinae</taxon>
        <taxon>Culicini</taxon>
        <taxon>Culex</taxon>
        <taxon>Culex</taxon>
    </lineage>
</organism>
<dbReference type="OrthoDB" id="5855206at2759"/>
<accession>B0WIU6</accession>
<dbReference type="PROSITE" id="PS50181">
    <property type="entry name" value="FBOX"/>
    <property type="match status" value="1"/>
</dbReference>